<feature type="non-terminal residue" evidence="2">
    <location>
        <position position="1"/>
    </location>
</feature>
<reference evidence="2" key="1">
    <citation type="submission" date="2023-01" db="EMBL/GenBank/DDBJ databases">
        <title>Genome assembly of the deep-sea coral Lophelia pertusa.</title>
        <authorList>
            <person name="Herrera S."/>
            <person name="Cordes E."/>
        </authorList>
    </citation>
    <scope>NUCLEOTIDE SEQUENCE</scope>
    <source>
        <strain evidence="2">USNM1676648</strain>
        <tissue evidence="2">Polyp</tissue>
    </source>
</reference>
<dbReference type="AlphaFoldDB" id="A0A9W9Z5W3"/>
<organism evidence="2 3">
    <name type="scientific">Desmophyllum pertusum</name>
    <dbReference type="NCBI Taxonomy" id="174260"/>
    <lineage>
        <taxon>Eukaryota</taxon>
        <taxon>Metazoa</taxon>
        <taxon>Cnidaria</taxon>
        <taxon>Anthozoa</taxon>
        <taxon>Hexacorallia</taxon>
        <taxon>Scleractinia</taxon>
        <taxon>Caryophylliina</taxon>
        <taxon>Caryophylliidae</taxon>
        <taxon>Desmophyllum</taxon>
    </lineage>
</organism>
<proteinExistence type="predicted"/>
<evidence type="ECO:0000256" key="1">
    <source>
        <dbReference type="SAM" id="SignalP"/>
    </source>
</evidence>
<feature type="signal peptide" evidence="1">
    <location>
        <begin position="1"/>
        <end position="21"/>
    </location>
</feature>
<sequence length="154" mass="17470">TMLVTVVLVGLAAQFLPGTPANCDCPLMYTHNKTGKTVVTDVDHKFLCRVAWVESRFGAHPNTFKTGGIWQVTKGAWNETVNHPGPKTQEYRKLIQEKLGIDWTKTKYEDIVKVPMLNGLAARLYIARITPKPIQKIFVVKIKYWKDHYNTPSS</sequence>
<dbReference type="EMBL" id="MU826557">
    <property type="protein sequence ID" value="KAJ7375692.1"/>
    <property type="molecule type" value="Genomic_DNA"/>
</dbReference>
<dbReference type="OrthoDB" id="6132182at2759"/>
<feature type="chain" id="PRO_5040888109" evidence="1">
    <location>
        <begin position="22"/>
        <end position="154"/>
    </location>
</feature>
<dbReference type="Proteomes" id="UP001163046">
    <property type="component" value="Unassembled WGS sequence"/>
</dbReference>
<gene>
    <name evidence="2" type="ORF">OS493_039545</name>
</gene>
<accession>A0A9W9Z5W3</accession>
<keyword evidence="1" id="KW-0732">Signal</keyword>
<keyword evidence="3" id="KW-1185">Reference proteome</keyword>
<evidence type="ECO:0000313" key="3">
    <source>
        <dbReference type="Proteomes" id="UP001163046"/>
    </source>
</evidence>
<name>A0A9W9Z5W3_9CNID</name>
<comment type="caution">
    <text evidence="2">The sequence shown here is derived from an EMBL/GenBank/DDBJ whole genome shotgun (WGS) entry which is preliminary data.</text>
</comment>
<protein>
    <submittedName>
        <fullName evidence="2">Uncharacterized protein</fullName>
    </submittedName>
</protein>
<evidence type="ECO:0000313" key="2">
    <source>
        <dbReference type="EMBL" id="KAJ7375692.1"/>
    </source>
</evidence>